<feature type="compositionally biased region" description="Basic and acidic residues" evidence="1">
    <location>
        <begin position="994"/>
        <end position="1004"/>
    </location>
</feature>
<feature type="domain" description="Telomeric single stranded DNA binding POT1/Cdc13" evidence="2">
    <location>
        <begin position="1274"/>
        <end position="1406"/>
    </location>
</feature>
<feature type="compositionally biased region" description="Basic and acidic residues" evidence="1">
    <location>
        <begin position="798"/>
        <end position="817"/>
    </location>
</feature>
<feature type="compositionally biased region" description="Basic and acidic residues" evidence="1">
    <location>
        <begin position="701"/>
        <end position="711"/>
    </location>
</feature>
<feature type="compositionally biased region" description="Polar residues" evidence="1">
    <location>
        <begin position="1138"/>
        <end position="1155"/>
    </location>
</feature>
<organism evidence="3 4">
    <name type="scientific">Penicillium solitum</name>
    <dbReference type="NCBI Taxonomy" id="60172"/>
    <lineage>
        <taxon>Eukaryota</taxon>
        <taxon>Fungi</taxon>
        <taxon>Dikarya</taxon>
        <taxon>Ascomycota</taxon>
        <taxon>Pezizomycotina</taxon>
        <taxon>Eurotiomycetes</taxon>
        <taxon>Eurotiomycetidae</taxon>
        <taxon>Eurotiales</taxon>
        <taxon>Aspergillaceae</taxon>
        <taxon>Penicillium</taxon>
    </lineage>
</organism>
<feature type="compositionally biased region" description="Basic residues" evidence="1">
    <location>
        <begin position="1449"/>
        <end position="1460"/>
    </location>
</feature>
<dbReference type="CDD" id="cd04497">
    <property type="entry name" value="hPOT1_OB1_like"/>
    <property type="match status" value="1"/>
</dbReference>
<feature type="region of interest" description="Disordered" evidence="1">
    <location>
        <begin position="1210"/>
        <end position="1237"/>
    </location>
</feature>
<feature type="region of interest" description="Disordered" evidence="1">
    <location>
        <begin position="463"/>
        <end position="1020"/>
    </location>
</feature>
<dbReference type="EMBL" id="MDYO01000039">
    <property type="protein sequence ID" value="OQD92673.1"/>
    <property type="molecule type" value="Genomic_DNA"/>
</dbReference>
<feature type="compositionally biased region" description="Basic and acidic residues" evidence="1">
    <location>
        <begin position="595"/>
        <end position="611"/>
    </location>
</feature>
<feature type="region of interest" description="Disordered" evidence="1">
    <location>
        <begin position="1046"/>
        <end position="1196"/>
    </location>
</feature>
<dbReference type="STRING" id="60172.A0A1V6QTX8"/>
<protein>
    <recommendedName>
        <fullName evidence="2">Telomeric single stranded DNA binding POT1/Cdc13 domain-containing protein</fullName>
    </recommendedName>
</protein>
<dbReference type="GO" id="GO:0000723">
    <property type="term" value="P:telomere maintenance"/>
    <property type="evidence" value="ECO:0007669"/>
    <property type="project" value="InterPro"/>
</dbReference>
<proteinExistence type="predicted"/>
<feature type="compositionally biased region" description="Acidic residues" evidence="1">
    <location>
        <begin position="268"/>
        <end position="279"/>
    </location>
</feature>
<comment type="caution">
    <text evidence="3">The sequence shown here is derived from an EMBL/GenBank/DDBJ whole genome shotgun (WGS) entry which is preliminary data.</text>
</comment>
<reference evidence="4" key="1">
    <citation type="journal article" date="2017" name="Nat. Microbiol.">
        <title>Global analysis of biosynthetic gene clusters reveals vast potential of secondary metabolite production in Penicillium species.</title>
        <authorList>
            <person name="Nielsen J.C."/>
            <person name="Grijseels S."/>
            <person name="Prigent S."/>
            <person name="Ji B."/>
            <person name="Dainat J."/>
            <person name="Nielsen K.F."/>
            <person name="Frisvad J.C."/>
            <person name="Workman M."/>
            <person name="Nielsen J."/>
        </authorList>
    </citation>
    <scope>NUCLEOTIDE SEQUENCE [LARGE SCALE GENOMIC DNA]</scope>
    <source>
        <strain evidence="4">IBT 29525</strain>
    </source>
</reference>
<accession>A0A1V6QTX8</accession>
<dbReference type="Proteomes" id="UP000191612">
    <property type="component" value="Unassembled WGS sequence"/>
</dbReference>
<dbReference type="SMART" id="SM00976">
    <property type="entry name" value="Telo_bind"/>
    <property type="match status" value="1"/>
</dbReference>
<feature type="compositionally biased region" description="Polar residues" evidence="1">
    <location>
        <begin position="1475"/>
        <end position="1484"/>
    </location>
</feature>
<feature type="compositionally biased region" description="Acidic residues" evidence="1">
    <location>
        <begin position="540"/>
        <end position="549"/>
    </location>
</feature>
<dbReference type="Pfam" id="PF02765">
    <property type="entry name" value="POT1"/>
    <property type="match status" value="1"/>
</dbReference>
<evidence type="ECO:0000313" key="3">
    <source>
        <dbReference type="EMBL" id="OQD92673.1"/>
    </source>
</evidence>
<dbReference type="GO" id="GO:0000781">
    <property type="term" value="C:chromosome, telomeric region"/>
    <property type="evidence" value="ECO:0007669"/>
    <property type="project" value="InterPro"/>
</dbReference>
<feature type="compositionally biased region" description="Basic and acidic residues" evidence="1">
    <location>
        <begin position="659"/>
        <end position="678"/>
    </location>
</feature>
<feature type="compositionally biased region" description="Polar residues" evidence="1">
    <location>
        <begin position="475"/>
        <end position="488"/>
    </location>
</feature>
<feature type="compositionally biased region" description="Acidic residues" evidence="1">
    <location>
        <begin position="944"/>
        <end position="957"/>
    </location>
</feature>
<feature type="region of interest" description="Disordered" evidence="1">
    <location>
        <begin position="1423"/>
        <end position="1496"/>
    </location>
</feature>
<evidence type="ECO:0000256" key="1">
    <source>
        <dbReference type="SAM" id="MobiDB-lite"/>
    </source>
</evidence>
<feature type="compositionally biased region" description="Basic and acidic residues" evidence="1">
    <location>
        <begin position="758"/>
        <end position="768"/>
    </location>
</feature>
<dbReference type="Gene3D" id="2.40.50.140">
    <property type="entry name" value="Nucleic acid-binding proteins"/>
    <property type="match status" value="1"/>
</dbReference>
<gene>
    <name evidence="3" type="ORF">PENSOL_c039G04857</name>
</gene>
<evidence type="ECO:0000313" key="4">
    <source>
        <dbReference type="Proteomes" id="UP000191612"/>
    </source>
</evidence>
<feature type="compositionally biased region" description="Basic and acidic residues" evidence="1">
    <location>
        <begin position="828"/>
        <end position="840"/>
    </location>
</feature>
<feature type="region of interest" description="Disordered" evidence="1">
    <location>
        <begin position="317"/>
        <end position="359"/>
    </location>
</feature>
<keyword evidence="4" id="KW-1185">Reference proteome</keyword>
<feature type="region of interest" description="Disordered" evidence="1">
    <location>
        <begin position="1"/>
        <end position="20"/>
    </location>
</feature>
<dbReference type="InterPro" id="IPR012340">
    <property type="entry name" value="NA-bd_OB-fold"/>
</dbReference>
<dbReference type="GO" id="GO:0003677">
    <property type="term" value="F:DNA binding"/>
    <property type="evidence" value="ECO:0007669"/>
    <property type="project" value="InterPro"/>
</dbReference>
<feature type="compositionally biased region" description="Acidic residues" evidence="1">
    <location>
        <begin position="818"/>
        <end position="827"/>
    </location>
</feature>
<evidence type="ECO:0000259" key="2">
    <source>
        <dbReference type="SMART" id="SM00976"/>
    </source>
</evidence>
<feature type="compositionally biased region" description="Acidic residues" evidence="1">
    <location>
        <begin position="866"/>
        <end position="886"/>
    </location>
</feature>
<feature type="compositionally biased region" description="Basic and acidic residues" evidence="1">
    <location>
        <begin position="489"/>
        <end position="503"/>
    </location>
</feature>
<feature type="compositionally biased region" description="Basic and acidic residues" evidence="1">
    <location>
        <begin position="626"/>
        <end position="649"/>
    </location>
</feature>
<feature type="compositionally biased region" description="Low complexity" evidence="1">
    <location>
        <begin position="1"/>
        <end position="12"/>
    </location>
</feature>
<sequence length="1496" mass="164807">MNAIEQSPEQSPGQPPAPNALAHLTRVPIAQLSPDIEELAEKTFLAAVALVWPYSSSTKSVSLLLAEPDFRLRGAKGQIKATFHGRVAEKVAESHVGIGDTVCLALKDIKLVSNDGVQQTPGRSVAWDAHWENGAFLEIYRSSQPPLVISVEPQVTAPHETELAPPTTPSGKSINPELDLPSSARLWRSPVFLESARTSFGGTNRSTFHAFAEEDGFVPGKGRKKPRYSLHREDWRVINEPESPHEQEAPVDWEQALMQSIDQELDEADLASEPSDEPMPDAAQAPTATEDSPQDPLPVFAKPSLELTGNILERPSDESNALSHEQVDKDGTPFHLPTDTPQIRPIPSPGLPVPSPLVSNHVGSSDYPLPWTAPTQSQESRSVPVEMGTIATPAASSIKTHHIEAIDPIHTATVEPVDPDVEPIQQEHVLGAGFGFPDDSASYPNLEGLPEKQEVEIINTEVTEESEDVVDANVIINTTGDEAQTSNESEQKHTVDSINRDHPAPLSGSPGKSDDSPDVNDESAAAQADTGTENPADEAQASDETDDERLIDASYLWRDSSASSSRSEGLEDESLGSSQGIDGSDIAEADLGIETVRDNVGSHEEHSEREPQSVNYPQPPATFHQDAIDALERMITARDEEVERKRDMEEEKEMEDDVDRSPSQEYSKENHEIAKDEEVYYAESVENYDSQNEYEDEDYPCDPRLESRLDQDEFSGEESEQEHNLPSQTGNQEVIVLDSDSDDEPASNYPVASASQSAEREDHSHRFESGYPDVPPATAEFATGVQEYPGPWYVGGEDGYHRAEEEDSDIAERQKSEEGDESEDSEEREYNQEDDRVHESDMEDDEPTSGHYETAHPSEVSSPNPEQDEDKEMDDAELIEEADNDEDHSATTLGVEKSEEREYDEQDDRVHESDMDDDELSQDHYETPHPSEVVSPNPAQNEDKETEEAELIEEAEHDEYYTAANPDVEKREEREYNEEDDRVHESDMDDDESTRDYYETDHPSEMVLPNPEQDEDEEMEDAGLIEEADDEEYHDAATVGVEMEVPVDQNSDEGQPGNVDPNLLDMPESHHQGPSSEVESHAGQYLPVDGQSDLHIPSSAGNATADFLLKHEHKPTVEGPEGPEALGGRVSPSIGPSFEQQLLTPDLTQENTSTRELVHDIEVETSFTIEENDVPTGLDRMSQPVGSPESDQDDGLEAEPIKDIQREMHVDGHDDSISPSKLAEAAEPPATPEPSRSLEVVISTESPKTSAVPAAHPPVPDRNASGLRSKLSYFAPLATLIDHYNALVDTISIVHDASPITRAKSGSKDWFVTIQLTDPSMAGTTLRAQIFRRHKASMPSLAEGNAILLRDFKVRSLDHTVMLVSVDSSAWAVFDGSGPDAETNGPPVEYDAQERAYASGLRRWYYEVGSDRVADHMLQAAIETDSQERDMTPSSQVPSESGSPDSRRGSQRKRKSNRRVTIHELRDGTRYTEVGSPNSGSSSVHELRDGTLYANI</sequence>
<dbReference type="InterPro" id="IPR011564">
    <property type="entry name" value="Telomer_end-bd_POT1/Cdc13"/>
</dbReference>
<feature type="compositionally biased region" description="Polar residues" evidence="1">
    <location>
        <begin position="1432"/>
        <end position="1444"/>
    </location>
</feature>
<dbReference type="SUPFAM" id="SSF50249">
    <property type="entry name" value="Nucleic acid-binding proteins"/>
    <property type="match status" value="1"/>
</dbReference>
<feature type="region of interest" description="Disordered" evidence="1">
    <location>
        <begin position="268"/>
        <end position="301"/>
    </location>
</feature>
<name>A0A1V6QTX8_9EURO</name>
<feature type="compositionally biased region" description="Pro residues" evidence="1">
    <location>
        <begin position="344"/>
        <end position="355"/>
    </location>
</feature>
<feature type="compositionally biased region" description="Basic and acidic residues" evidence="1">
    <location>
        <begin position="1461"/>
        <end position="1470"/>
    </location>
</feature>